<dbReference type="AlphaFoldDB" id="A0A0C9UUX4"/>
<dbReference type="EMBL" id="KN837290">
    <property type="protein sequence ID" value="KIJ29126.1"/>
    <property type="molecule type" value="Genomic_DNA"/>
</dbReference>
<organism evidence="3 4">
    <name type="scientific">Sphaerobolus stellatus (strain SS14)</name>
    <dbReference type="NCBI Taxonomy" id="990650"/>
    <lineage>
        <taxon>Eukaryota</taxon>
        <taxon>Fungi</taxon>
        <taxon>Dikarya</taxon>
        <taxon>Basidiomycota</taxon>
        <taxon>Agaricomycotina</taxon>
        <taxon>Agaricomycetes</taxon>
        <taxon>Phallomycetidae</taxon>
        <taxon>Geastrales</taxon>
        <taxon>Sphaerobolaceae</taxon>
        <taxon>Sphaerobolus</taxon>
    </lineage>
</organism>
<protein>
    <submittedName>
        <fullName evidence="3">Uncharacterized protein</fullName>
    </submittedName>
</protein>
<dbReference type="PANTHER" id="PTHR14905">
    <property type="entry name" value="NG37"/>
    <property type="match status" value="1"/>
</dbReference>
<feature type="region of interest" description="Disordered" evidence="1">
    <location>
        <begin position="609"/>
        <end position="684"/>
    </location>
</feature>
<keyword evidence="2" id="KW-0732">Signal</keyword>
<proteinExistence type="predicted"/>
<evidence type="ECO:0000256" key="2">
    <source>
        <dbReference type="SAM" id="SignalP"/>
    </source>
</evidence>
<dbReference type="InterPro" id="IPR052577">
    <property type="entry name" value="VWA7"/>
</dbReference>
<dbReference type="Proteomes" id="UP000054279">
    <property type="component" value="Unassembled WGS sequence"/>
</dbReference>
<dbReference type="InterPro" id="IPR010816">
    <property type="entry name" value="Het-C"/>
</dbReference>
<feature type="region of interest" description="Disordered" evidence="1">
    <location>
        <begin position="537"/>
        <end position="583"/>
    </location>
</feature>
<name>A0A0C9UUX4_SPHS4</name>
<feature type="signal peptide" evidence="2">
    <location>
        <begin position="1"/>
        <end position="23"/>
    </location>
</feature>
<evidence type="ECO:0000313" key="4">
    <source>
        <dbReference type="Proteomes" id="UP000054279"/>
    </source>
</evidence>
<feature type="compositionally biased region" description="Basic and acidic residues" evidence="1">
    <location>
        <begin position="478"/>
        <end position="498"/>
    </location>
</feature>
<feature type="chain" id="PRO_5002204402" evidence="2">
    <location>
        <begin position="24"/>
        <end position="714"/>
    </location>
</feature>
<dbReference type="PANTHER" id="PTHR14905:SF7">
    <property type="entry name" value="VON WILLEBRAND FACTOR A DOMAIN-CONTAINING PROTEIN 7"/>
    <property type="match status" value="1"/>
</dbReference>
<dbReference type="Pfam" id="PF07217">
    <property type="entry name" value="Het-C"/>
    <property type="match status" value="1"/>
</dbReference>
<keyword evidence="4" id="KW-1185">Reference proteome</keyword>
<gene>
    <name evidence="3" type="ORF">M422DRAFT_37079</name>
</gene>
<evidence type="ECO:0000313" key="3">
    <source>
        <dbReference type="EMBL" id="KIJ29126.1"/>
    </source>
</evidence>
<dbReference type="HOGENOM" id="CLU_010063_2_1_1"/>
<reference evidence="3 4" key="1">
    <citation type="submission" date="2014-06" db="EMBL/GenBank/DDBJ databases">
        <title>Evolutionary Origins and Diversification of the Mycorrhizal Mutualists.</title>
        <authorList>
            <consortium name="DOE Joint Genome Institute"/>
            <consortium name="Mycorrhizal Genomics Consortium"/>
            <person name="Kohler A."/>
            <person name="Kuo A."/>
            <person name="Nagy L.G."/>
            <person name="Floudas D."/>
            <person name="Copeland A."/>
            <person name="Barry K.W."/>
            <person name="Cichocki N."/>
            <person name="Veneault-Fourrey C."/>
            <person name="LaButti K."/>
            <person name="Lindquist E.A."/>
            <person name="Lipzen A."/>
            <person name="Lundell T."/>
            <person name="Morin E."/>
            <person name="Murat C."/>
            <person name="Riley R."/>
            <person name="Ohm R."/>
            <person name="Sun H."/>
            <person name="Tunlid A."/>
            <person name="Henrissat B."/>
            <person name="Grigoriev I.V."/>
            <person name="Hibbett D.S."/>
            <person name="Martin F."/>
        </authorList>
    </citation>
    <scope>NUCLEOTIDE SEQUENCE [LARGE SCALE GENOMIC DNA]</scope>
    <source>
        <strain evidence="3 4">SS14</strain>
    </source>
</reference>
<dbReference type="OrthoDB" id="2506204at2759"/>
<feature type="region of interest" description="Disordered" evidence="1">
    <location>
        <begin position="478"/>
        <end position="504"/>
    </location>
</feature>
<evidence type="ECO:0000256" key="1">
    <source>
        <dbReference type="SAM" id="MobiDB-lite"/>
    </source>
</evidence>
<sequence length="714" mass="79852">MPPAPTLTLLIFSILAFVNTAAAFGAGAIPNYTYLNDKAFRHGDIEEILPTLLKNVHFGGSEGLWGIIKALFTFGMAGGLNGVRFGRMDVDRIYFGNWLRDYSQAMDIGGLNMFTEGTLLMIIRVLGFMTFGFTTAEFEITPERLGVYLPVEHIDNPKGYGGKEGDARTFHPKLRPPVNPRELEINPHNGMKNYIATEGESWDTSTAHIRKTLLECIRLGRKSKGRDNPDQYEALRLLGTALHTLEDLTAHSNWCELALRKLGHTDIYCHVGDAVIIDTPCGSAPPLVTGTFGSADFMHSVLGEGMDRLSEASMSNLAVKLNDAKSKTENHIPILHSLLSEFLPSSHAHSQKMSQAENLRSEALNLSLDDAAPQEVQDLLWKILEWRDAVYKEILGTIAMIPGLLELFDQLTEALNACDLLDPFLKIQQKMMKCMTQWLTSMHPVDRDKALQSLTKEAIRGGRNKRFATKEELEAQEEDLKQRELLRQTEDTDTEEIKISGTSPKIEKKGSVRYKPLRRTPVFDRFDGRNRSVGVMIEEDDEPPTRPTTPYYLPDTDEEDEPAQVPRRRSNARGPLYVPPPIEDRHFRPASILLDVEAGFQTALGDNKAEQWKTKRKSTKGKEKAGIHAPETPPATPKRATTPVYQRYDSMPRKPRPSVTDVFGYNTPGTGGKGSRKEASPPPAFFLNYTGPPLYYDDEGSSVYAPMHKGKARR</sequence>
<accession>A0A0C9UUX4</accession>